<evidence type="ECO:0000259" key="3">
    <source>
        <dbReference type="PROSITE" id="PS51186"/>
    </source>
</evidence>
<evidence type="ECO:0000313" key="4">
    <source>
        <dbReference type="EMBL" id="AMZ75152.1"/>
    </source>
</evidence>
<organism evidence="4 5">
    <name type="scientific">Pseudomonas fluorescens</name>
    <dbReference type="NCBI Taxonomy" id="294"/>
    <lineage>
        <taxon>Bacteria</taxon>
        <taxon>Pseudomonadati</taxon>
        <taxon>Pseudomonadota</taxon>
        <taxon>Gammaproteobacteria</taxon>
        <taxon>Pseudomonadales</taxon>
        <taxon>Pseudomonadaceae</taxon>
        <taxon>Pseudomonas</taxon>
    </lineage>
</organism>
<proteinExistence type="predicted"/>
<name>A0A161GMC6_PSEFL</name>
<dbReference type="PROSITE" id="PS51186">
    <property type="entry name" value="GNAT"/>
    <property type="match status" value="1"/>
</dbReference>
<evidence type="ECO:0000313" key="5">
    <source>
        <dbReference type="Proteomes" id="UP000076083"/>
    </source>
</evidence>
<feature type="domain" description="N-acetyltransferase" evidence="3">
    <location>
        <begin position="13"/>
        <end position="158"/>
    </location>
</feature>
<evidence type="ECO:0000256" key="1">
    <source>
        <dbReference type="ARBA" id="ARBA00022679"/>
    </source>
</evidence>
<reference evidence="4 5" key="2">
    <citation type="journal article" date="2018" name="Nature">
        <title>Mutant phenotypes for thousands of bacterial genes of unknown function.</title>
        <authorList>
            <person name="Price M.N."/>
            <person name="Wetmore K.M."/>
            <person name="Waters R.J."/>
            <person name="Callaghan M."/>
            <person name="Ray J."/>
            <person name="Liu H."/>
            <person name="Kuehl J.V."/>
            <person name="Melnyk R.A."/>
            <person name="Lamson J.S."/>
            <person name="Suh Y."/>
            <person name="Carlson H.K."/>
            <person name="Esquivel Z."/>
            <person name="Sadeeshkumar H."/>
            <person name="Chakraborty R."/>
            <person name="Zane G.M."/>
            <person name="Rubin B.E."/>
            <person name="Wall J.D."/>
            <person name="Visel A."/>
            <person name="Bristow J."/>
            <person name="Blow M.J."/>
            <person name="Arkin A.P."/>
            <person name="Deutschbauer A.M."/>
        </authorList>
    </citation>
    <scope>NUCLEOTIDE SEQUENCE [LARGE SCALE GENOMIC DNA]</scope>
    <source>
        <strain evidence="4 5">FW300-N2E2</strain>
    </source>
</reference>
<dbReference type="InterPro" id="IPR016181">
    <property type="entry name" value="Acyl_CoA_acyltransferase"/>
</dbReference>
<dbReference type="InterPro" id="IPR050832">
    <property type="entry name" value="Bact_Acetyltransf"/>
</dbReference>
<dbReference type="Pfam" id="PF00583">
    <property type="entry name" value="Acetyltransf_1"/>
    <property type="match status" value="1"/>
</dbReference>
<evidence type="ECO:0000256" key="2">
    <source>
        <dbReference type="ARBA" id="ARBA00023315"/>
    </source>
</evidence>
<dbReference type="InterPro" id="IPR000182">
    <property type="entry name" value="GNAT_dom"/>
</dbReference>
<accession>A0A161GMC6</accession>
<dbReference type="EMBL" id="CP015225">
    <property type="protein sequence ID" value="AMZ75152.1"/>
    <property type="molecule type" value="Genomic_DNA"/>
</dbReference>
<reference evidence="5" key="1">
    <citation type="submission" date="2016-04" db="EMBL/GenBank/DDBJ databases">
        <authorList>
            <person name="Ray J."/>
            <person name="Price M."/>
            <person name="Deutschbauer A."/>
        </authorList>
    </citation>
    <scope>NUCLEOTIDE SEQUENCE [LARGE SCALE GENOMIC DNA]</scope>
    <source>
        <strain evidence="5">FW300-N2E2</strain>
    </source>
</reference>
<dbReference type="Gene3D" id="3.40.630.30">
    <property type="match status" value="1"/>
</dbReference>
<dbReference type="PANTHER" id="PTHR43877:SF2">
    <property type="entry name" value="AMINOALKYLPHOSPHONATE N-ACETYLTRANSFERASE-RELATED"/>
    <property type="match status" value="1"/>
</dbReference>
<dbReference type="AlphaFoldDB" id="A0A161GMC6"/>
<gene>
    <name evidence="4" type="ORF">TK06_30055</name>
</gene>
<dbReference type="RefSeq" id="WP_063324979.1">
    <property type="nucleotide sequence ID" value="NZ_CP015225.1"/>
</dbReference>
<dbReference type="CDD" id="cd04301">
    <property type="entry name" value="NAT_SF"/>
    <property type="match status" value="1"/>
</dbReference>
<dbReference type="GO" id="GO:0016747">
    <property type="term" value="F:acyltransferase activity, transferring groups other than amino-acyl groups"/>
    <property type="evidence" value="ECO:0007669"/>
    <property type="project" value="InterPro"/>
</dbReference>
<dbReference type="SUPFAM" id="SSF55729">
    <property type="entry name" value="Acyl-CoA N-acyltransferases (Nat)"/>
    <property type="match status" value="1"/>
</dbReference>
<dbReference type="PANTHER" id="PTHR43877">
    <property type="entry name" value="AMINOALKYLPHOSPHONATE N-ACETYLTRANSFERASE-RELATED-RELATED"/>
    <property type="match status" value="1"/>
</dbReference>
<keyword evidence="1 4" id="KW-0808">Transferase</keyword>
<protein>
    <submittedName>
        <fullName evidence="4">GNAT family acetyltransferase</fullName>
    </submittedName>
</protein>
<sequence length="165" mass="18538">MILQSRPVMADDIKTLCNFAQDARELFHMFPKAQYPLTEAQLAEAIAQRFDSTVIEAGNRVVGFANFHRAEKDGVCCIGNVIVAQEARDKGVASFLVETMTALAFDRYDATEVQVSCFNENTAGLLLYPKLGFLPFAVEERVSPDNRRTALIHMRRVRSGRPWIL</sequence>
<dbReference type="Proteomes" id="UP000076083">
    <property type="component" value="Chromosome"/>
</dbReference>
<keyword evidence="2" id="KW-0012">Acyltransferase</keyword>